<feature type="region of interest" description="Disordered" evidence="1">
    <location>
        <begin position="1"/>
        <end position="28"/>
    </location>
</feature>
<evidence type="ECO:0000256" key="1">
    <source>
        <dbReference type="SAM" id="MobiDB-lite"/>
    </source>
</evidence>
<dbReference type="EMBL" id="RBIR01000010">
    <property type="protein sequence ID" value="RKR13619.1"/>
    <property type="molecule type" value="Genomic_DNA"/>
</dbReference>
<feature type="region of interest" description="Disordered" evidence="1">
    <location>
        <begin position="56"/>
        <end position="89"/>
    </location>
</feature>
<organism evidence="2 3">
    <name type="scientific">Arthrobacter oryzae</name>
    <dbReference type="NCBI Taxonomy" id="409290"/>
    <lineage>
        <taxon>Bacteria</taxon>
        <taxon>Bacillati</taxon>
        <taxon>Actinomycetota</taxon>
        <taxon>Actinomycetes</taxon>
        <taxon>Micrococcales</taxon>
        <taxon>Micrococcaceae</taxon>
        <taxon>Arthrobacter</taxon>
    </lineage>
</organism>
<gene>
    <name evidence="2" type="ORF">C8D78_3567</name>
</gene>
<name>A0A495EAK1_9MICC</name>
<evidence type="ECO:0000313" key="3">
    <source>
        <dbReference type="Proteomes" id="UP000276055"/>
    </source>
</evidence>
<sequence>MGNPTDLEPDLGGTGPNNAASPLPGTIPQDTTLAAWLAVLDVLEMAVQAAERTLKDPLGPLSVPAGTVAEPRPEKRWSPPSMPGQLPAAARRRAVALAEAQERVSRRLEEVRQDVARQLQAVSSVPGVGAPSRAIYLDVNG</sequence>
<accession>A0A495EAK1</accession>
<dbReference type="OrthoDB" id="4949343at2"/>
<dbReference type="AlphaFoldDB" id="A0A495EAK1"/>
<protein>
    <submittedName>
        <fullName evidence="2">Uncharacterized protein</fullName>
    </submittedName>
</protein>
<reference evidence="2 3" key="1">
    <citation type="submission" date="2018-10" db="EMBL/GenBank/DDBJ databases">
        <title>Genomic Encyclopedia of Type Strains, Phase IV (KMG-IV): sequencing the most valuable type-strain genomes for metagenomic binning, comparative biology and taxonomic classification.</title>
        <authorList>
            <person name="Goeker M."/>
        </authorList>
    </citation>
    <scope>NUCLEOTIDE SEQUENCE [LARGE SCALE GENOMIC DNA]</scope>
    <source>
        <strain evidence="2 3">DSM 25586</strain>
    </source>
</reference>
<evidence type="ECO:0000313" key="2">
    <source>
        <dbReference type="EMBL" id="RKR13619.1"/>
    </source>
</evidence>
<proteinExistence type="predicted"/>
<dbReference type="RefSeq" id="WP_147429637.1">
    <property type="nucleotide sequence ID" value="NZ_RBIR01000010.1"/>
</dbReference>
<dbReference type="Proteomes" id="UP000276055">
    <property type="component" value="Unassembled WGS sequence"/>
</dbReference>
<comment type="caution">
    <text evidence="2">The sequence shown here is derived from an EMBL/GenBank/DDBJ whole genome shotgun (WGS) entry which is preliminary data.</text>
</comment>